<accession>A0A0J9Y5A2</accession>
<evidence type="ECO:0000256" key="1">
    <source>
        <dbReference type="ARBA" id="ARBA00022441"/>
    </source>
</evidence>
<evidence type="ECO:0000313" key="4">
    <source>
        <dbReference type="Proteomes" id="UP000006672"/>
    </source>
</evidence>
<keyword evidence="1" id="KW-0880">Kelch repeat</keyword>
<dbReference type="WBParaSite" id="Bm1646.1">
    <property type="protein sequence ID" value="Bm1646.1"/>
    <property type="gene ID" value="WBGene00221907"/>
</dbReference>
<reference evidence="2" key="2">
    <citation type="submission" date="2012-12" db="EMBL/GenBank/DDBJ databases">
        <authorList>
            <person name="Gao Y.W."/>
            <person name="Fan S.T."/>
            <person name="Sun H.T."/>
            <person name="Wang Z."/>
            <person name="Gao X.L."/>
            <person name="Li Y.G."/>
            <person name="Wang T.C."/>
            <person name="Zhang K."/>
            <person name="Xu W.W."/>
            <person name="Yu Z.J."/>
            <person name="Xia X.Z."/>
        </authorList>
    </citation>
    <scope>NUCLEOTIDE SEQUENCE</scope>
    <source>
        <strain evidence="2">FR3</strain>
    </source>
</reference>
<dbReference type="AlphaFoldDB" id="A0A0J9Y5A2"/>
<dbReference type="InterPro" id="IPR006652">
    <property type="entry name" value="Kelch_1"/>
</dbReference>
<dbReference type="EMBL" id="CAAKNF010000194">
    <property type="protein sequence ID" value="VIO96615.1"/>
    <property type="molecule type" value="Genomic_DNA"/>
</dbReference>
<dbReference type="Pfam" id="PF01344">
    <property type="entry name" value="Kelch_1"/>
    <property type="match status" value="1"/>
</dbReference>
<proteinExistence type="predicted"/>
<keyword evidence="4" id="KW-1185">Reference proteome</keyword>
<reference evidence="5" key="4">
    <citation type="submission" date="2019-12" db="UniProtKB">
        <authorList>
            <consortium name="WormBaseParasite"/>
        </authorList>
    </citation>
    <scope>IDENTIFICATION</scope>
</reference>
<name>A0A0J9Y5A2_BRUMA</name>
<dbReference type="InterPro" id="IPR015915">
    <property type="entry name" value="Kelch-typ_b-propeller"/>
</dbReference>
<dbReference type="KEGG" id="bmy:BM_BM1646"/>
<dbReference type="Gene3D" id="2.120.10.80">
    <property type="entry name" value="Kelch-type beta propeller"/>
    <property type="match status" value="1"/>
</dbReference>
<dbReference type="RefSeq" id="XP_042936467.1">
    <property type="nucleotide sequence ID" value="XM_043080533.1"/>
</dbReference>
<protein>
    <submittedName>
        <fullName evidence="2 5">Bm1646</fullName>
    </submittedName>
</protein>
<reference evidence="3" key="3">
    <citation type="submission" date="2019-04" db="EMBL/GenBank/DDBJ databases">
        <authorList>
            <person name="Howe K."/>
            <person name="Paulini M."/>
            <person name="Williams G."/>
        </authorList>
    </citation>
    <scope>NUCLEOTIDE SEQUENCE [LARGE SCALE GENOMIC DNA]</scope>
    <source>
        <strain evidence="3">FR3</strain>
    </source>
</reference>
<reference evidence="2 4" key="1">
    <citation type="journal article" date="2007" name="Science">
        <title>Draft genome of the filarial nematode parasite Brugia malayi.</title>
        <authorList>
            <person name="Ghedin E."/>
            <person name="Wang S."/>
            <person name="Spiro D."/>
            <person name="Caler E."/>
            <person name="Zhao Q."/>
            <person name="Crabtree J."/>
            <person name="Allen J.E."/>
            <person name="Delcher A.L."/>
            <person name="Guiliano D.B."/>
            <person name="Miranda-Saavedra D."/>
            <person name="Angiuoli S.V."/>
            <person name="Creasy T."/>
            <person name="Amedeo P."/>
            <person name="Haas B."/>
            <person name="El-Sayed N.M."/>
            <person name="Wortman J.R."/>
            <person name="Feldblyum T."/>
            <person name="Tallon L."/>
            <person name="Schatz M."/>
            <person name="Shumway M."/>
            <person name="Koo H."/>
            <person name="Salzberg S.L."/>
            <person name="Schobel S."/>
            <person name="Pertea M."/>
            <person name="Pop M."/>
            <person name="White O."/>
            <person name="Barton G.J."/>
            <person name="Carlow C.K."/>
            <person name="Crawford M.J."/>
            <person name="Daub J."/>
            <person name="Dimmic M.W."/>
            <person name="Estes C.F."/>
            <person name="Foster J.M."/>
            <person name="Ganatra M."/>
            <person name="Gregory W.F."/>
            <person name="Johnson N.M."/>
            <person name="Jin J."/>
            <person name="Komuniecki R."/>
            <person name="Korf I."/>
            <person name="Kumar S."/>
            <person name="Laney S."/>
            <person name="Li B.W."/>
            <person name="Li W."/>
            <person name="Lindblom T.H."/>
            <person name="Lustigman S."/>
            <person name="Ma D."/>
            <person name="Maina C.V."/>
            <person name="Martin D.M."/>
            <person name="McCarter J.P."/>
            <person name="McReynolds L."/>
            <person name="Mitreva M."/>
            <person name="Nutman T.B."/>
            <person name="Parkinson J."/>
            <person name="Peregrin-Alvarez J.M."/>
            <person name="Poole C."/>
            <person name="Ren Q."/>
            <person name="Saunders L."/>
            <person name="Sluder A.E."/>
            <person name="Smith K."/>
            <person name="Stanke M."/>
            <person name="Unnasch T.R."/>
            <person name="Ware J."/>
            <person name="Wei A.D."/>
            <person name="Weil G."/>
            <person name="Williams D.J."/>
            <person name="Zhang Y."/>
            <person name="Williams S.A."/>
            <person name="Fraser-Liggett C."/>
            <person name="Slatko B."/>
            <person name="Blaxter M.L."/>
            <person name="Scott A.L."/>
        </authorList>
    </citation>
    <scope>NUCLEOTIDE SEQUENCE</scope>
    <source>
        <strain evidence="2 4">FR3</strain>
    </source>
</reference>
<dbReference type="SUPFAM" id="SSF117281">
    <property type="entry name" value="Kelch motif"/>
    <property type="match status" value="1"/>
</dbReference>
<evidence type="ECO:0000313" key="6">
    <source>
        <dbReference type="WormBase" id="Bm1646"/>
    </source>
</evidence>
<organism evidence="2">
    <name type="scientific">Brugia malayi</name>
    <name type="common">Filarial nematode worm</name>
    <dbReference type="NCBI Taxonomy" id="6279"/>
    <lineage>
        <taxon>Eukaryota</taxon>
        <taxon>Metazoa</taxon>
        <taxon>Ecdysozoa</taxon>
        <taxon>Nematoda</taxon>
        <taxon>Chromadorea</taxon>
        <taxon>Rhabditida</taxon>
        <taxon>Spirurina</taxon>
        <taxon>Spiruromorpha</taxon>
        <taxon>Filarioidea</taxon>
        <taxon>Onchocercidae</taxon>
        <taxon>Brugia</taxon>
    </lineage>
</organism>
<evidence type="ECO:0000313" key="5">
    <source>
        <dbReference type="WBParaSite" id="Bm1646.1"/>
    </source>
</evidence>
<dbReference type="STRING" id="6279.A0A0J9Y5A2"/>
<evidence type="ECO:0000313" key="3">
    <source>
        <dbReference type="EMBL" id="VIO96615.1"/>
    </source>
</evidence>
<accession>A0A4E9FI49</accession>
<dbReference type="WormBase" id="Bm1646">
    <property type="protein sequence ID" value="BM34142"/>
    <property type="gene ID" value="WBGene00221907"/>
</dbReference>
<sequence length="66" mass="7690">MNTETGIPRDLLSAIGGWEKRGPTNVAEVLNISTNKWQRVKTLEDKRQIAYHECIVINNKLCCWWF</sequence>
<dbReference type="CTD" id="66058394"/>
<dbReference type="OrthoDB" id="191037at2759"/>
<dbReference type="GeneID" id="66058394"/>
<dbReference type="EMBL" id="LN857024">
    <property type="protein sequence ID" value="CDQ02608.1"/>
    <property type="molecule type" value="Genomic_DNA"/>
</dbReference>
<gene>
    <name evidence="2 5 6" type="ORF">Bm1646</name>
    <name evidence="3" type="ORF">BM_BM1646</name>
    <name evidence="2" type="ORF">BM_Bm1646</name>
</gene>
<evidence type="ECO:0000313" key="2">
    <source>
        <dbReference type="EMBL" id="CDQ02608.1"/>
    </source>
</evidence>
<dbReference type="Proteomes" id="UP000006672">
    <property type="component" value="Unassembled WGS sequence"/>
</dbReference>